<feature type="domain" description="Bacterial repeat" evidence="1">
    <location>
        <begin position="195"/>
        <end position="268"/>
    </location>
</feature>
<organism evidence="2 3">
    <name type="scientific">Holtiella tumoricola</name>
    <dbReference type="NCBI Taxonomy" id="3018743"/>
    <lineage>
        <taxon>Bacteria</taxon>
        <taxon>Bacillati</taxon>
        <taxon>Bacillota</taxon>
        <taxon>Clostridia</taxon>
        <taxon>Lachnospirales</taxon>
        <taxon>Cellulosilyticaceae</taxon>
        <taxon>Holtiella</taxon>
    </lineage>
</organism>
<dbReference type="AlphaFoldDB" id="A0AA42DMA4"/>
<sequence>MNSRLDLFNNQLEKNGVDATVNNCHTRVLVKDIDNKGLIQTKHIHIPLHITLSIGDTITIGYSKYMVLNINTNDCFNEVVVQEMYHLIKVQYSWLSLMQLDVIIQGISQTVVDSNLISYDDTSVYVLIKKDDTTSQIKKGTRFFLFDIPYKIQTVTWENSRIMKCRCNIDLISPSDDVANQIADNSHMIPPTIKYVINASAGANGVITPNGDIEVEKGKVQTFTITPNSGYEVDTILVDGENILLNENRYTFENVQDNHTISATFKEVPIPTGTIEGESKMYLGWEESYTLTGVVNPTTAWSVDNSYVKIISSTNTTCTLICESSSQANKTFTLSADVKGVVVTKSIQLVL</sequence>
<evidence type="ECO:0000313" key="2">
    <source>
        <dbReference type="EMBL" id="MDA3731442.1"/>
    </source>
</evidence>
<gene>
    <name evidence="2" type="ORF">PBV87_08125</name>
</gene>
<keyword evidence="3" id="KW-1185">Reference proteome</keyword>
<dbReference type="EMBL" id="JAQIFT010000035">
    <property type="protein sequence ID" value="MDA3731442.1"/>
    <property type="molecule type" value="Genomic_DNA"/>
</dbReference>
<dbReference type="Pfam" id="PF18998">
    <property type="entry name" value="Flg_new_2"/>
    <property type="match status" value="1"/>
</dbReference>
<evidence type="ECO:0000313" key="3">
    <source>
        <dbReference type="Proteomes" id="UP001169242"/>
    </source>
</evidence>
<comment type="caution">
    <text evidence="2">The sequence shown here is derived from an EMBL/GenBank/DDBJ whole genome shotgun (WGS) entry which is preliminary data.</text>
</comment>
<dbReference type="InterPro" id="IPR044060">
    <property type="entry name" value="Bacterial_rp_domain"/>
</dbReference>
<reference evidence="2" key="1">
    <citation type="journal article" date="2023" name="Int. J. Syst. Evol. Microbiol.">
        <title>&lt;i&gt;Holtiella tumoricola&lt;/i&gt; gen. nov. sp. nov., isolated from a human clinical sample.</title>
        <authorList>
            <person name="Allen-Vercoe E."/>
            <person name="Daigneault M.C."/>
            <person name="Vancuren S.J."/>
            <person name="Cochrane K."/>
            <person name="O'Neal L.L."/>
            <person name="Sankaranarayanan K."/>
            <person name="Lawson P.A."/>
        </authorList>
    </citation>
    <scope>NUCLEOTIDE SEQUENCE</scope>
    <source>
        <strain evidence="2">CC70A</strain>
    </source>
</reference>
<dbReference type="RefSeq" id="WP_271011830.1">
    <property type="nucleotide sequence ID" value="NZ_JAQIFT010000035.1"/>
</dbReference>
<name>A0AA42DMA4_9FIRM</name>
<protein>
    <recommendedName>
        <fullName evidence="1">Bacterial repeat domain-containing protein</fullName>
    </recommendedName>
</protein>
<evidence type="ECO:0000259" key="1">
    <source>
        <dbReference type="Pfam" id="PF18998"/>
    </source>
</evidence>
<dbReference type="Proteomes" id="UP001169242">
    <property type="component" value="Unassembled WGS sequence"/>
</dbReference>
<accession>A0AA42DMA4</accession>
<proteinExistence type="predicted"/>